<protein>
    <recommendedName>
        <fullName evidence="5">LPXTG-motif cell wall anchor domain-containing protein</fullName>
    </recommendedName>
</protein>
<evidence type="ECO:0000313" key="3">
    <source>
        <dbReference type="EMBL" id="MEC1180405.1"/>
    </source>
</evidence>
<keyword evidence="2" id="KW-0732">Signal</keyword>
<dbReference type="AlphaFoldDB" id="A0AAW9NSC0"/>
<sequence>MKKVLSLIVLCLLFISSITIPVHANVEYADGEYRAKSAQQFAEKYFEKIILDIVNSEDAHNYNLTNSTNITFSKLHKRYRLSNDFVTTKNELSEDEGIVDSNEYIAVVYQDNIPVNVIATAENKDGDYVLSMFGYGKDLAMALDAKSISDGKIFYEAPADAWYIFENGRVLGFAKSAQLLIEKPLKLPEFREYIYKKYASQKEIIEHGQNTAVGGNFNKTYEEVMQEKESSSPAMEEQDSSTSTLKLSLLIGSGILLISYFALRYYRKQQKY</sequence>
<evidence type="ECO:0000256" key="2">
    <source>
        <dbReference type="SAM" id="SignalP"/>
    </source>
</evidence>
<keyword evidence="1" id="KW-1133">Transmembrane helix</keyword>
<keyword evidence="1" id="KW-0472">Membrane</keyword>
<comment type="caution">
    <text evidence="3">The sequence shown here is derived from an EMBL/GenBank/DDBJ whole genome shotgun (WGS) entry which is preliminary data.</text>
</comment>
<organism evidence="3 4">
    <name type="scientific">Metasolibacillus meyeri</name>
    <dbReference type="NCBI Taxonomy" id="1071052"/>
    <lineage>
        <taxon>Bacteria</taxon>
        <taxon>Bacillati</taxon>
        <taxon>Bacillota</taxon>
        <taxon>Bacilli</taxon>
        <taxon>Bacillales</taxon>
        <taxon>Caryophanaceae</taxon>
        <taxon>Metasolibacillus</taxon>
    </lineage>
</organism>
<feature type="signal peptide" evidence="2">
    <location>
        <begin position="1"/>
        <end position="24"/>
    </location>
</feature>
<evidence type="ECO:0000256" key="1">
    <source>
        <dbReference type="SAM" id="Phobius"/>
    </source>
</evidence>
<keyword evidence="4" id="KW-1185">Reference proteome</keyword>
<reference evidence="3 4" key="1">
    <citation type="submission" date="2023-03" db="EMBL/GenBank/DDBJ databases">
        <title>Bacillus Genome Sequencing.</title>
        <authorList>
            <person name="Dunlap C."/>
        </authorList>
    </citation>
    <scope>NUCLEOTIDE SEQUENCE [LARGE SCALE GENOMIC DNA]</scope>
    <source>
        <strain evidence="3 4">B-59205</strain>
    </source>
</reference>
<accession>A0AAW9NSC0</accession>
<name>A0AAW9NSC0_9BACL</name>
<dbReference type="Proteomes" id="UP001344888">
    <property type="component" value="Unassembled WGS sequence"/>
</dbReference>
<dbReference type="EMBL" id="JARSFG010000028">
    <property type="protein sequence ID" value="MEC1180405.1"/>
    <property type="molecule type" value="Genomic_DNA"/>
</dbReference>
<evidence type="ECO:0008006" key="5">
    <source>
        <dbReference type="Google" id="ProtNLM"/>
    </source>
</evidence>
<evidence type="ECO:0000313" key="4">
    <source>
        <dbReference type="Proteomes" id="UP001344888"/>
    </source>
</evidence>
<dbReference type="RefSeq" id="WP_326124964.1">
    <property type="nucleotide sequence ID" value="NZ_JARSFG010000028.1"/>
</dbReference>
<proteinExistence type="predicted"/>
<keyword evidence="1" id="KW-0812">Transmembrane</keyword>
<gene>
    <name evidence="3" type="ORF">P9B03_18065</name>
</gene>
<feature type="chain" id="PRO_5043353675" description="LPXTG-motif cell wall anchor domain-containing protein" evidence="2">
    <location>
        <begin position="25"/>
        <end position="272"/>
    </location>
</feature>
<feature type="transmembrane region" description="Helical" evidence="1">
    <location>
        <begin position="247"/>
        <end position="266"/>
    </location>
</feature>